<evidence type="ECO:0000313" key="3">
    <source>
        <dbReference type="Proteomes" id="UP000054567"/>
    </source>
</evidence>
<dbReference type="AlphaFoldDB" id="A0A0J6FNJ9"/>
<proteinExistence type="predicted"/>
<organism evidence="2 3">
    <name type="scientific">Coccidioides posadasii RMSCC 3488</name>
    <dbReference type="NCBI Taxonomy" id="454284"/>
    <lineage>
        <taxon>Eukaryota</taxon>
        <taxon>Fungi</taxon>
        <taxon>Dikarya</taxon>
        <taxon>Ascomycota</taxon>
        <taxon>Pezizomycotina</taxon>
        <taxon>Eurotiomycetes</taxon>
        <taxon>Eurotiomycetidae</taxon>
        <taxon>Onygenales</taxon>
        <taxon>Onygenaceae</taxon>
        <taxon>Coccidioides</taxon>
    </lineage>
</organism>
<reference evidence="3" key="3">
    <citation type="journal article" date="2010" name="Genome Res.">
        <title>Population genomic sequencing of Coccidioides fungi reveals recent hybridization and transposon control.</title>
        <authorList>
            <person name="Neafsey D.E."/>
            <person name="Barker B.M."/>
            <person name="Sharpton T.J."/>
            <person name="Stajich J.E."/>
            <person name="Park D.J."/>
            <person name="Whiston E."/>
            <person name="Hung C.-Y."/>
            <person name="McMahan C."/>
            <person name="White J."/>
            <person name="Sykes S."/>
            <person name="Heiman D."/>
            <person name="Young S."/>
            <person name="Zeng Q."/>
            <person name="Abouelleil A."/>
            <person name="Aftuck L."/>
            <person name="Bessette D."/>
            <person name="Brown A."/>
            <person name="FitzGerald M."/>
            <person name="Lui A."/>
            <person name="Macdonald J.P."/>
            <person name="Priest M."/>
            <person name="Orbach M.J."/>
            <person name="Galgiani J.N."/>
            <person name="Kirkland T.N."/>
            <person name="Cole G.T."/>
            <person name="Birren B.W."/>
            <person name="Henn M.R."/>
            <person name="Taylor J.W."/>
            <person name="Rounsley S.D."/>
        </authorList>
    </citation>
    <scope>NUCLEOTIDE SEQUENCE [LARGE SCALE GENOMIC DNA]</scope>
    <source>
        <strain evidence="3">RMSCC 3488</strain>
    </source>
</reference>
<accession>A0A0J6FNJ9</accession>
<protein>
    <submittedName>
        <fullName evidence="2">Uncharacterized protein</fullName>
    </submittedName>
</protein>
<evidence type="ECO:0000313" key="2">
    <source>
        <dbReference type="EMBL" id="KMM70509.1"/>
    </source>
</evidence>
<reference evidence="3" key="2">
    <citation type="journal article" date="2009" name="Genome Res.">
        <title>Comparative genomic analyses of the human fungal pathogens Coccidioides and their relatives.</title>
        <authorList>
            <person name="Sharpton T.J."/>
            <person name="Stajich J.E."/>
            <person name="Rounsley S.D."/>
            <person name="Gardner M.J."/>
            <person name="Wortman J.R."/>
            <person name="Jordar V.S."/>
            <person name="Maiti R."/>
            <person name="Kodira C.D."/>
            <person name="Neafsey D.E."/>
            <person name="Zeng Q."/>
            <person name="Hung C.-Y."/>
            <person name="McMahan C."/>
            <person name="Muszewska A."/>
            <person name="Grynberg M."/>
            <person name="Mandel M.A."/>
            <person name="Kellner E.M."/>
            <person name="Barker B.M."/>
            <person name="Galgiani J.N."/>
            <person name="Orbach M.J."/>
            <person name="Kirkland T.N."/>
            <person name="Cole G.T."/>
            <person name="Henn M.R."/>
            <person name="Birren B.W."/>
            <person name="Taylor J.W."/>
        </authorList>
    </citation>
    <scope>NUCLEOTIDE SEQUENCE [LARGE SCALE GENOMIC DNA]</scope>
    <source>
        <strain evidence="3">RMSCC 3488</strain>
    </source>
</reference>
<gene>
    <name evidence="2" type="ORF">CPAG_06820</name>
</gene>
<feature type="region of interest" description="Disordered" evidence="1">
    <location>
        <begin position="28"/>
        <end position="57"/>
    </location>
</feature>
<reference evidence="2 3" key="1">
    <citation type="submission" date="2007-06" db="EMBL/GenBank/DDBJ databases">
        <title>The Genome Sequence of Coccidioides posadasii RMSCC_3488.</title>
        <authorList>
            <consortium name="Coccidioides Genome Resources Consortium"/>
            <consortium name="The Broad Institute Genome Sequencing Platform"/>
            <person name="Henn M.R."/>
            <person name="Sykes S."/>
            <person name="Young S."/>
            <person name="Jaffe D."/>
            <person name="Berlin A."/>
            <person name="Alvarez P."/>
            <person name="Butler J."/>
            <person name="Gnerre S."/>
            <person name="Grabherr M."/>
            <person name="Mauceli E."/>
            <person name="Brockman W."/>
            <person name="Kodira C."/>
            <person name="Alvarado L."/>
            <person name="Zeng Q."/>
            <person name="Crawford M."/>
            <person name="Antoine C."/>
            <person name="Devon K."/>
            <person name="Galgiani J."/>
            <person name="Orsborn K."/>
            <person name="Lewis M.L."/>
            <person name="Nusbaum C."/>
            <person name="Galagan J."/>
            <person name="Birren B."/>
        </authorList>
    </citation>
    <scope>NUCLEOTIDE SEQUENCE [LARGE SCALE GENOMIC DNA]</scope>
    <source>
        <strain evidence="2 3">RMSCC 3488</strain>
    </source>
</reference>
<name>A0A0J6FNJ9_COCPO</name>
<dbReference type="EMBL" id="DS268112">
    <property type="protein sequence ID" value="KMM70509.1"/>
    <property type="molecule type" value="Genomic_DNA"/>
</dbReference>
<dbReference type="Proteomes" id="UP000054567">
    <property type="component" value="Unassembled WGS sequence"/>
</dbReference>
<sequence>MNRSGMPAKFLEELILLRTPYGYEVRARSLKPRASSNPPKSSRSPRPPHRGLSHNQRVRCPATMSLISSKTVGNDWKAWKHEGRRISKSQAAVYSVDLPR</sequence>
<feature type="compositionally biased region" description="Low complexity" evidence="1">
    <location>
        <begin position="32"/>
        <end position="44"/>
    </location>
</feature>
<evidence type="ECO:0000256" key="1">
    <source>
        <dbReference type="SAM" id="MobiDB-lite"/>
    </source>
</evidence>
<dbReference type="VEuPathDB" id="FungiDB:CPAG_06820"/>